<evidence type="ECO:0000313" key="15">
    <source>
        <dbReference type="EMBL" id="KAK9837439.1"/>
    </source>
</evidence>
<proteinExistence type="inferred from homology"/>
<evidence type="ECO:0000256" key="10">
    <source>
        <dbReference type="ARBA" id="ARBA00023157"/>
    </source>
</evidence>
<keyword evidence="5" id="KW-0964">Secreted</keyword>
<sequence length="1023" mass="110322">MTGSQLIRTLMDAALAAGLNTLRMWSHGVTSTFSSQSSPGVFSEPMFLGLDYALEQARLRNIKVIIAILDNWQSTGGVDEYVAWTGANLTHGDFYINNQTLKWYMDYAKHLITRVNTINGRKYVEDDTIFAWDLLNEARCQKCPNGTIAAWMAHMAKYVKGLDSNHLVTTGTEGFYSTSAARLPQNPGIGGSAWAAAEGQDFLADHASPDIDFATFHAWIDNWKDVDEAFLRSWIRAHVEDAAKLHKPVILEEFGKWLNASVNATMAERNHYFNIVFNESNRLIAAGSNLKGIGFWEWLAPGQLGPVSEGGGQGLYGIYTTDATSGLIATQASFLARQGGKAAASCNASAHAAPAAAAQCEHTRVGGLPGTGMEGPACEVDVNECVRGTSNCAANSTCTNTNGSFTCACWAGYTGDGRTCMESAAVGELEAQYSTQGTHGPLFCDVAYPQSAPGVIYDPTGATALSAVISGKQLGVGNPGPVDTLTQCLIACESAPGCSAVTYLPTMRNCFLKGCPSRFTVSCPRPPPPPSAPAPDSAAAVADPATDPAPAPAPAVPDQAPKQTRGLLQTAACSMDAAACAPAEAAYANYYSRLRYRYECTFLGNNQVPSTTALDRPGRDRPGAAARLRSGPASQLAAALLAVAAAVAPCGAARASDSVPLYFGNGCFWGRQKDYVDAEQKALGRAPEQVTAVVGYAGGKKLGKDGKVCYYYGPPDSVYERLGHAEVVQVQLDKNAAQEELERFADVYFSQFQRTPFGMLRLDPQDMGPGYRNVVGMPGGVRSPLFAVLQARNVHNMELVEGHGNEFVGGRAREGDAINRVYVLDSDELPFNQAEVYHQFHDGIGHPFPAEYKRDQKAAALRAGHHPALLELLRRLPIFAQKQGCEYAHQFNERCQKDQEYLLQAVLALSEIIDLEDDETLNLLRNYPGVILVPPGVVASRTLQLKLALPAVDLRWVLRRAPWLVTEEDGAERARAALRKLKALMPALPVEERLMEGSLWNNFASLLRDRPAPKSERRDSSAP</sequence>
<keyword evidence="16" id="KW-1185">Reference proteome</keyword>
<accession>A0AAW1RUN7</accession>
<dbReference type="GO" id="GO:0005509">
    <property type="term" value="F:calcium ion binding"/>
    <property type="evidence" value="ECO:0007669"/>
    <property type="project" value="InterPro"/>
</dbReference>
<dbReference type="InterPro" id="IPR018097">
    <property type="entry name" value="EGF_Ca-bd_CS"/>
</dbReference>
<dbReference type="InterPro" id="IPR045053">
    <property type="entry name" value="MAN-like"/>
</dbReference>
<dbReference type="InterPro" id="IPR049883">
    <property type="entry name" value="NOTCH1_EGF-like"/>
</dbReference>
<dbReference type="PROSITE" id="PS01186">
    <property type="entry name" value="EGF_2"/>
    <property type="match status" value="1"/>
</dbReference>
<dbReference type="Pfam" id="PF26410">
    <property type="entry name" value="GH5_mannosidase"/>
    <property type="match status" value="1"/>
</dbReference>
<dbReference type="GO" id="GO:0008113">
    <property type="term" value="F:peptide-methionine (S)-S-oxide reductase activity"/>
    <property type="evidence" value="ECO:0007669"/>
    <property type="project" value="InterPro"/>
</dbReference>
<evidence type="ECO:0000256" key="7">
    <source>
        <dbReference type="ARBA" id="ARBA00022729"/>
    </source>
</evidence>
<dbReference type="InterPro" id="IPR036509">
    <property type="entry name" value="Met_Sox_Rdtase_MsrA_sf"/>
</dbReference>
<gene>
    <name evidence="15" type="ORF">WJX81_002398</name>
</gene>
<dbReference type="InterPro" id="IPR001881">
    <property type="entry name" value="EGF-like_Ca-bd_dom"/>
</dbReference>
<evidence type="ECO:0000256" key="1">
    <source>
        <dbReference type="ARBA" id="ARBA00001678"/>
    </source>
</evidence>
<comment type="caution">
    <text evidence="15">The sequence shown here is derived from an EMBL/GenBank/DDBJ whole genome shotgun (WGS) entry which is preliminary data.</text>
</comment>
<evidence type="ECO:0000256" key="3">
    <source>
        <dbReference type="ARBA" id="ARBA00005641"/>
    </source>
</evidence>
<dbReference type="PANTHER" id="PTHR31451:SF39">
    <property type="entry name" value="MANNAN ENDO-1,4-BETA-MANNOSIDASE 1"/>
    <property type="match status" value="1"/>
</dbReference>
<dbReference type="Gene3D" id="2.10.25.10">
    <property type="entry name" value="Laminin"/>
    <property type="match status" value="1"/>
</dbReference>
<evidence type="ECO:0000256" key="9">
    <source>
        <dbReference type="ARBA" id="ARBA00022801"/>
    </source>
</evidence>
<dbReference type="PROSITE" id="PS50026">
    <property type="entry name" value="EGF_3"/>
    <property type="match status" value="1"/>
</dbReference>
<dbReference type="Proteomes" id="UP001445335">
    <property type="component" value="Unassembled WGS sequence"/>
</dbReference>
<dbReference type="Gene3D" id="3.20.20.80">
    <property type="entry name" value="Glycosidases"/>
    <property type="match status" value="1"/>
</dbReference>
<evidence type="ECO:0000256" key="4">
    <source>
        <dbReference type="ARBA" id="ARBA00012706"/>
    </source>
</evidence>
<dbReference type="Pfam" id="PF07645">
    <property type="entry name" value="EGF_CA"/>
    <property type="match status" value="1"/>
</dbReference>
<evidence type="ECO:0000256" key="2">
    <source>
        <dbReference type="ARBA" id="ARBA00004613"/>
    </source>
</evidence>
<dbReference type="SUPFAM" id="SSF57196">
    <property type="entry name" value="EGF/Laminin"/>
    <property type="match status" value="1"/>
</dbReference>
<dbReference type="GO" id="GO:0000272">
    <property type="term" value="P:polysaccharide catabolic process"/>
    <property type="evidence" value="ECO:0007669"/>
    <property type="project" value="InterPro"/>
</dbReference>
<comment type="similarity">
    <text evidence="3">Belongs to the glycosyl hydrolase 5 (cellulase A) family.</text>
</comment>
<keyword evidence="8" id="KW-0677">Repeat</keyword>
<comment type="catalytic activity">
    <reaction evidence="1">
        <text>Random hydrolysis of (1-&gt;4)-beta-D-mannosidic linkages in mannans, galactomannans and glucomannans.</text>
        <dbReference type="EC" id="3.2.1.78"/>
    </reaction>
</comment>
<reference evidence="15 16" key="1">
    <citation type="journal article" date="2024" name="Nat. Commun.">
        <title>Phylogenomics reveals the evolutionary origins of lichenization in chlorophyte algae.</title>
        <authorList>
            <person name="Puginier C."/>
            <person name="Libourel C."/>
            <person name="Otte J."/>
            <person name="Skaloud P."/>
            <person name="Haon M."/>
            <person name="Grisel S."/>
            <person name="Petersen M."/>
            <person name="Berrin J.G."/>
            <person name="Delaux P.M."/>
            <person name="Dal Grande F."/>
            <person name="Keller J."/>
        </authorList>
    </citation>
    <scope>NUCLEOTIDE SEQUENCE [LARGE SCALE GENOMIC DNA]</scope>
    <source>
        <strain evidence="15 16">SAG 245.80</strain>
    </source>
</reference>
<dbReference type="FunFam" id="2.10.25.10:FF:000038">
    <property type="entry name" value="Fibrillin 2"/>
    <property type="match status" value="1"/>
</dbReference>
<dbReference type="CDD" id="cd00054">
    <property type="entry name" value="EGF_CA"/>
    <property type="match status" value="1"/>
</dbReference>
<dbReference type="SMART" id="SM00179">
    <property type="entry name" value="EGF_CA"/>
    <property type="match status" value="1"/>
</dbReference>
<dbReference type="InterPro" id="IPR017853">
    <property type="entry name" value="GH"/>
</dbReference>
<keyword evidence="10" id="KW-1015">Disulfide bond</keyword>
<keyword evidence="11" id="KW-0326">Glycosidase</keyword>
<protein>
    <recommendedName>
        <fullName evidence="4">mannan endo-1,4-beta-mannosidase</fullName>
        <ecNumber evidence="4">3.2.1.78</ecNumber>
    </recommendedName>
</protein>
<evidence type="ECO:0000256" key="12">
    <source>
        <dbReference type="PROSITE-ProRule" id="PRU00076"/>
    </source>
</evidence>
<dbReference type="SUPFAM" id="SSF55068">
    <property type="entry name" value="Peptide methionine sulfoxide reductase"/>
    <property type="match status" value="1"/>
</dbReference>
<keyword evidence="6 12" id="KW-0245">EGF-like domain</keyword>
<dbReference type="InterPro" id="IPR000742">
    <property type="entry name" value="EGF"/>
</dbReference>
<dbReference type="EMBL" id="JALJOU010000021">
    <property type="protein sequence ID" value="KAK9837439.1"/>
    <property type="molecule type" value="Genomic_DNA"/>
</dbReference>
<dbReference type="SUPFAM" id="SSF51445">
    <property type="entry name" value="(Trans)glycosidases"/>
    <property type="match status" value="1"/>
</dbReference>
<keyword evidence="9" id="KW-0378">Hydrolase</keyword>
<evidence type="ECO:0000259" key="14">
    <source>
        <dbReference type="PROSITE" id="PS50026"/>
    </source>
</evidence>
<dbReference type="Gene3D" id="3.50.4.10">
    <property type="entry name" value="Hepatocyte Growth Factor"/>
    <property type="match status" value="1"/>
</dbReference>
<evidence type="ECO:0000256" key="13">
    <source>
        <dbReference type="SAM" id="MobiDB-lite"/>
    </source>
</evidence>
<dbReference type="PANTHER" id="PTHR31451">
    <property type="match status" value="1"/>
</dbReference>
<dbReference type="EC" id="3.2.1.78" evidence="4"/>
<dbReference type="PROSITE" id="PS01187">
    <property type="entry name" value="EGF_CA"/>
    <property type="match status" value="1"/>
</dbReference>
<comment type="subcellular location">
    <subcellularLocation>
        <location evidence="2">Secreted</location>
    </subcellularLocation>
</comment>
<dbReference type="PROSITE" id="PS00010">
    <property type="entry name" value="ASX_HYDROXYL"/>
    <property type="match status" value="1"/>
</dbReference>
<feature type="domain" description="EGF-like" evidence="14">
    <location>
        <begin position="381"/>
        <end position="421"/>
    </location>
</feature>
<organism evidence="15 16">
    <name type="scientific">Elliptochloris bilobata</name>
    <dbReference type="NCBI Taxonomy" id="381761"/>
    <lineage>
        <taxon>Eukaryota</taxon>
        <taxon>Viridiplantae</taxon>
        <taxon>Chlorophyta</taxon>
        <taxon>core chlorophytes</taxon>
        <taxon>Trebouxiophyceae</taxon>
        <taxon>Trebouxiophyceae incertae sedis</taxon>
        <taxon>Elliptochloris clade</taxon>
        <taxon>Elliptochloris</taxon>
    </lineage>
</organism>
<dbReference type="AlphaFoldDB" id="A0AAW1RUN7"/>
<evidence type="ECO:0000313" key="16">
    <source>
        <dbReference type="Proteomes" id="UP001445335"/>
    </source>
</evidence>
<name>A0AAW1RUN7_9CHLO</name>
<evidence type="ECO:0000256" key="5">
    <source>
        <dbReference type="ARBA" id="ARBA00022525"/>
    </source>
</evidence>
<dbReference type="InterPro" id="IPR001547">
    <property type="entry name" value="Glyco_hydro_5"/>
</dbReference>
<dbReference type="InterPro" id="IPR000152">
    <property type="entry name" value="EGF-type_Asp/Asn_hydroxyl_site"/>
</dbReference>
<feature type="compositionally biased region" description="Low complexity" evidence="13">
    <location>
        <begin position="534"/>
        <end position="546"/>
    </location>
</feature>
<dbReference type="GO" id="GO:0016985">
    <property type="term" value="F:mannan endo-1,4-beta-mannosidase activity"/>
    <property type="evidence" value="ECO:0007669"/>
    <property type="project" value="UniProtKB-EC"/>
</dbReference>
<keyword evidence="7" id="KW-0732">Signal</keyword>
<evidence type="ECO:0000256" key="6">
    <source>
        <dbReference type="ARBA" id="ARBA00022536"/>
    </source>
</evidence>
<dbReference type="GO" id="GO:0005576">
    <property type="term" value="C:extracellular region"/>
    <property type="evidence" value="ECO:0007669"/>
    <property type="project" value="UniProtKB-SubCell"/>
</dbReference>
<comment type="caution">
    <text evidence="12">Lacks conserved residue(s) required for the propagation of feature annotation.</text>
</comment>
<evidence type="ECO:0000256" key="8">
    <source>
        <dbReference type="ARBA" id="ARBA00022737"/>
    </source>
</evidence>
<evidence type="ECO:0000256" key="11">
    <source>
        <dbReference type="ARBA" id="ARBA00023295"/>
    </source>
</evidence>
<dbReference type="Gene3D" id="3.30.1060.10">
    <property type="entry name" value="Peptide methionine sulphoxide reductase MsrA"/>
    <property type="match status" value="1"/>
</dbReference>
<feature type="region of interest" description="Disordered" evidence="13">
    <location>
        <begin position="525"/>
        <end position="562"/>
    </location>
</feature>